<sequence>MRSVEGICTYPIVQAPMAGGVSTPKLAAAVSNSGGLGFLAAGYKSARELEQEIIEMHSLTKKPFGVNLFVPTNEKVTVEVLDCYQKELLKAAEYLECEVGIPKNDDDEWSAKLDIIQKHRVPAVSFTFGCPDREIVASLKGIGSRVFVTVTTPQEAEVALRAGADALCLQGIEAGGHRSTFLESSVDYQLMHLLKEVRLITKKPLIAAGGLMRGSDIKHVLQEGASAAQLGTAFICCPESGASALHKESILQKRFNETGVTRAFTGKRARGFVNSFFTSYDKSAPSAYPHIHYMTKPIRTKATQMNNPEYTSLWAGTGFAMAKKLPAHLIVEELIQELNK</sequence>
<organism evidence="13 14">
    <name type="scientific">Priestia megaterium (strain WSH-002)</name>
    <name type="common">Bacillus megaterium</name>
    <dbReference type="NCBI Taxonomy" id="1006007"/>
    <lineage>
        <taxon>Bacteria</taxon>
        <taxon>Bacillati</taxon>
        <taxon>Bacillota</taxon>
        <taxon>Bacilli</taxon>
        <taxon>Bacillales</taxon>
        <taxon>Bacillaceae</taxon>
        <taxon>Priestia</taxon>
    </lineage>
</organism>
<gene>
    <name evidence="13" type="ORF">BMWSH_4925</name>
</gene>
<keyword evidence="10" id="KW-0503">Monooxygenase</keyword>
<dbReference type="GO" id="GO:0009636">
    <property type="term" value="P:response to toxic substance"/>
    <property type="evidence" value="ECO:0007669"/>
    <property type="project" value="UniProtKB-KW"/>
</dbReference>
<keyword evidence="7" id="KW-0288">FMN</keyword>
<proteinExistence type="inferred from homology"/>
<evidence type="ECO:0000256" key="10">
    <source>
        <dbReference type="ARBA" id="ARBA00023033"/>
    </source>
</evidence>
<dbReference type="EMBL" id="CP003017">
    <property type="protein sequence ID" value="AEN91803.1"/>
    <property type="molecule type" value="Genomic_DNA"/>
</dbReference>
<evidence type="ECO:0000256" key="5">
    <source>
        <dbReference type="ARBA" id="ARBA00022575"/>
    </source>
</evidence>
<dbReference type="PANTHER" id="PTHR42747:SF3">
    <property type="entry name" value="NITRONATE MONOOXYGENASE-RELATED"/>
    <property type="match status" value="1"/>
</dbReference>
<dbReference type="AlphaFoldDB" id="A0A8D4BS02"/>
<name>A0A8D4BS02_PRIMW</name>
<dbReference type="Gene3D" id="3.20.20.70">
    <property type="entry name" value="Aldolase class I"/>
    <property type="match status" value="1"/>
</dbReference>
<evidence type="ECO:0000256" key="6">
    <source>
        <dbReference type="ARBA" id="ARBA00022630"/>
    </source>
</evidence>
<keyword evidence="9" id="KW-0560">Oxidoreductase</keyword>
<evidence type="ECO:0000256" key="2">
    <source>
        <dbReference type="ARBA" id="ARBA00003535"/>
    </source>
</evidence>
<dbReference type="FunFam" id="3.20.20.70:FF:000154">
    <property type="entry name" value="Probable nitronate monooxygenase"/>
    <property type="match status" value="1"/>
</dbReference>
<evidence type="ECO:0000256" key="1">
    <source>
        <dbReference type="ARBA" id="ARBA00001917"/>
    </source>
</evidence>
<dbReference type="PANTHER" id="PTHR42747">
    <property type="entry name" value="NITRONATE MONOOXYGENASE-RELATED"/>
    <property type="match status" value="1"/>
</dbReference>
<keyword evidence="13" id="KW-0223">Dioxygenase</keyword>
<dbReference type="CDD" id="cd04730">
    <property type="entry name" value="NPD_like"/>
    <property type="match status" value="1"/>
</dbReference>
<keyword evidence="6" id="KW-0285">Flavoprotein</keyword>
<evidence type="ECO:0000313" key="13">
    <source>
        <dbReference type="EMBL" id="AEN91803.1"/>
    </source>
</evidence>
<evidence type="ECO:0000256" key="8">
    <source>
        <dbReference type="ARBA" id="ARBA00022741"/>
    </source>
</evidence>
<evidence type="ECO:0000256" key="9">
    <source>
        <dbReference type="ARBA" id="ARBA00023002"/>
    </source>
</evidence>
<reference evidence="13 14" key="1">
    <citation type="journal article" date="2011" name="J. Bacteriol.">
        <title>Complete genome sequence of the industrial strain Bacillus megaterium WSH-002.</title>
        <authorList>
            <person name="Liu L."/>
            <person name="Li Y."/>
            <person name="Zhang J."/>
            <person name="Zou W."/>
            <person name="Zhou Z."/>
            <person name="Liu J."/>
            <person name="Li X."/>
            <person name="Wang L."/>
            <person name="Chen J."/>
        </authorList>
    </citation>
    <scope>NUCLEOTIDE SEQUENCE [LARGE SCALE GENOMIC DNA]</scope>
    <source>
        <strain evidence="13 14">WSH-002</strain>
    </source>
</reference>
<dbReference type="GO" id="GO:0051213">
    <property type="term" value="F:dioxygenase activity"/>
    <property type="evidence" value="ECO:0007669"/>
    <property type="project" value="UniProtKB-KW"/>
</dbReference>
<evidence type="ECO:0000256" key="7">
    <source>
        <dbReference type="ARBA" id="ARBA00022643"/>
    </source>
</evidence>
<comment type="catalytic activity">
    <reaction evidence="12">
        <text>3 propionate 3-nitronate + 3 O2 + H2O = 3 3-oxopropanoate + 2 nitrate + nitrite + H2O2 + 3 H(+)</text>
        <dbReference type="Rhea" id="RHEA:57332"/>
        <dbReference type="ChEBI" id="CHEBI:15377"/>
        <dbReference type="ChEBI" id="CHEBI:15378"/>
        <dbReference type="ChEBI" id="CHEBI:15379"/>
        <dbReference type="ChEBI" id="CHEBI:16240"/>
        <dbReference type="ChEBI" id="CHEBI:16301"/>
        <dbReference type="ChEBI" id="CHEBI:17632"/>
        <dbReference type="ChEBI" id="CHEBI:33190"/>
        <dbReference type="ChEBI" id="CHEBI:136067"/>
    </reaction>
</comment>
<comment type="function">
    <text evidence="2">Nitronate monooxygenase that uses molecular oxygen to catalyze the oxidative denitrification of alkyl nitronates. Acts on propionate 3-nitronate (P3N), the presumed physiological substrate. Probably functions in the detoxification of P3N, a metabolic poison produced by plants and fungi as a defense mechanism.</text>
</comment>
<dbReference type="Proteomes" id="UP000001283">
    <property type="component" value="Chromosome"/>
</dbReference>
<dbReference type="KEGG" id="bmh:BMWSH_4925"/>
<protein>
    <recommendedName>
        <fullName evidence="4">Probable nitronate monooxygenase</fullName>
    </recommendedName>
    <alternativeName>
        <fullName evidence="11">Propionate 3-nitronate monooxygenase</fullName>
    </alternativeName>
</protein>
<dbReference type="InterPro" id="IPR004136">
    <property type="entry name" value="NMO"/>
</dbReference>
<evidence type="ECO:0000256" key="11">
    <source>
        <dbReference type="ARBA" id="ARBA00031155"/>
    </source>
</evidence>
<evidence type="ECO:0000313" key="14">
    <source>
        <dbReference type="Proteomes" id="UP000001283"/>
    </source>
</evidence>
<dbReference type="Pfam" id="PF03060">
    <property type="entry name" value="NMO"/>
    <property type="match status" value="1"/>
</dbReference>
<dbReference type="InterPro" id="IPR013785">
    <property type="entry name" value="Aldolase_TIM"/>
</dbReference>
<dbReference type="GO" id="GO:0000166">
    <property type="term" value="F:nucleotide binding"/>
    <property type="evidence" value="ECO:0007669"/>
    <property type="project" value="UniProtKB-KW"/>
</dbReference>
<dbReference type="SUPFAM" id="SSF51412">
    <property type="entry name" value="Inosine monophosphate dehydrogenase (IMPDH)"/>
    <property type="match status" value="1"/>
</dbReference>
<comment type="similarity">
    <text evidence="3">Belongs to the nitronate monooxygenase family. NMO class I subfamily.</text>
</comment>
<evidence type="ECO:0000256" key="4">
    <source>
        <dbReference type="ARBA" id="ARBA00013457"/>
    </source>
</evidence>
<evidence type="ECO:0000256" key="12">
    <source>
        <dbReference type="ARBA" id="ARBA00049401"/>
    </source>
</evidence>
<comment type="cofactor">
    <cofactor evidence="1">
        <name>FMN</name>
        <dbReference type="ChEBI" id="CHEBI:58210"/>
    </cofactor>
</comment>
<evidence type="ECO:0000256" key="3">
    <source>
        <dbReference type="ARBA" id="ARBA00009881"/>
    </source>
</evidence>
<dbReference type="GO" id="GO:0018580">
    <property type="term" value="F:nitronate monooxygenase activity"/>
    <property type="evidence" value="ECO:0007669"/>
    <property type="project" value="InterPro"/>
</dbReference>
<accession>A0A8D4BS02</accession>
<keyword evidence="5" id="KW-0216">Detoxification</keyword>
<keyword evidence="8" id="KW-0547">Nucleotide-binding</keyword>